<dbReference type="GO" id="GO:0006044">
    <property type="term" value="P:N-acetylglucosamine metabolic process"/>
    <property type="evidence" value="ECO:0007669"/>
    <property type="project" value="TreeGrafter"/>
</dbReference>
<name>A0A5C6RM30_9BACT</name>
<proteinExistence type="predicted"/>
<dbReference type="GO" id="GO:0001517">
    <property type="term" value="F:N-acetylglucosamine 6-O-sulfotransferase activity"/>
    <property type="evidence" value="ECO:0007669"/>
    <property type="project" value="TreeGrafter"/>
</dbReference>
<dbReference type="Pfam" id="PF00685">
    <property type="entry name" value="Sulfotransfer_1"/>
    <property type="match status" value="1"/>
</dbReference>
<dbReference type="InterPro" id="IPR051135">
    <property type="entry name" value="Gal/GlcNAc/GalNAc_ST"/>
</dbReference>
<dbReference type="OrthoDB" id="1431437at2"/>
<keyword evidence="3" id="KW-1185">Reference proteome</keyword>
<keyword evidence="2" id="KW-0808">Transferase</keyword>
<dbReference type="PANTHER" id="PTHR10704">
    <property type="entry name" value="CARBOHYDRATE SULFOTRANSFERASE"/>
    <property type="match status" value="1"/>
</dbReference>
<dbReference type="RefSeq" id="WP_147167896.1">
    <property type="nucleotide sequence ID" value="NZ_VOOR01000025.1"/>
</dbReference>
<dbReference type="AlphaFoldDB" id="A0A5C6RM30"/>
<dbReference type="Gene3D" id="3.40.50.300">
    <property type="entry name" value="P-loop containing nucleotide triphosphate hydrolases"/>
    <property type="match status" value="1"/>
</dbReference>
<dbReference type="Proteomes" id="UP000321580">
    <property type="component" value="Unassembled WGS sequence"/>
</dbReference>
<dbReference type="InterPro" id="IPR000863">
    <property type="entry name" value="Sulfotransferase_dom"/>
</dbReference>
<gene>
    <name evidence="2" type="ORF">FRY97_12580</name>
</gene>
<organism evidence="2 3">
    <name type="scientific">Phaeodactylibacter luteus</name>
    <dbReference type="NCBI Taxonomy" id="1564516"/>
    <lineage>
        <taxon>Bacteria</taxon>
        <taxon>Pseudomonadati</taxon>
        <taxon>Bacteroidota</taxon>
        <taxon>Saprospiria</taxon>
        <taxon>Saprospirales</taxon>
        <taxon>Haliscomenobacteraceae</taxon>
        <taxon>Phaeodactylibacter</taxon>
    </lineage>
</organism>
<dbReference type="GO" id="GO:0006790">
    <property type="term" value="P:sulfur compound metabolic process"/>
    <property type="evidence" value="ECO:0007669"/>
    <property type="project" value="TreeGrafter"/>
</dbReference>
<dbReference type="InterPro" id="IPR027417">
    <property type="entry name" value="P-loop_NTPase"/>
</dbReference>
<sequence>MNFTRIAIHGVPRSGTTWLGEIINSSPNVVYKYQPLFSYELKGFLNEASSLIDINSFFEKLLTLKSPFLDQLQAKADGIIPVFAKAEITHIAYKEVRYHHILKNLLLKDSGVKILGVVRNPLAVMNSWLESPREFRKDLGWSEEEEWRFAEKKNCNRTEEFYGFEKWKQVAYLFHELEMLFPDRFLLVNYDNLLRDTQNQVTQIYMFCGLSLSPQTTEFLSTSRKMGKETTYSVYRTKKKDDKWKSNLNQRIITEIEKDLNGTKLEKYLMI</sequence>
<comment type="caution">
    <text evidence="2">The sequence shown here is derived from an EMBL/GenBank/DDBJ whole genome shotgun (WGS) entry which is preliminary data.</text>
</comment>
<evidence type="ECO:0000259" key="1">
    <source>
        <dbReference type="Pfam" id="PF00685"/>
    </source>
</evidence>
<evidence type="ECO:0000313" key="2">
    <source>
        <dbReference type="EMBL" id="TXB62680.1"/>
    </source>
</evidence>
<dbReference type="PANTHER" id="PTHR10704:SF44">
    <property type="entry name" value="LD35051P-RELATED"/>
    <property type="match status" value="1"/>
</dbReference>
<protein>
    <submittedName>
        <fullName evidence="2">Sulfotransferase domain-containing protein</fullName>
    </submittedName>
</protein>
<feature type="domain" description="Sulfotransferase" evidence="1">
    <location>
        <begin position="5"/>
        <end position="258"/>
    </location>
</feature>
<dbReference type="EMBL" id="VOOR01000025">
    <property type="protein sequence ID" value="TXB62680.1"/>
    <property type="molecule type" value="Genomic_DNA"/>
</dbReference>
<dbReference type="SUPFAM" id="SSF52540">
    <property type="entry name" value="P-loop containing nucleoside triphosphate hydrolases"/>
    <property type="match status" value="1"/>
</dbReference>
<reference evidence="2 3" key="1">
    <citation type="submission" date="2019-08" db="EMBL/GenBank/DDBJ databases">
        <title>Genome of Phaeodactylibacter luteus.</title>
        <authorList>
            <person name="Bowman J.P."/>
        </authorList>
    </citation>
    <scope>NUCLEOTIDE SEQUENCE [LARGE SCALE GENOMIC DNA]</scope>
    <source>
        <strain evidence="2 3">KCTC 42180</strain>
    </source>
</reference>
<evidence type="ECO:0000313" key="3">
    <source>
        <dbReference type="Proteomes" id="UP000321580"/>
    </source>
</evidence>
<accession>A0A5C6RM30</accession>